<reference evidence="1 2" key="1">
    <citation type="submission" date="2018-05" db="EMBL/GenBank/DDBJ databases">
        <title>Genome sequencing, assembly and analysis of the novel insecticidal bacterium, Chromobacterium phragmitis.</title>
        <authorList>
            <person name="Sparks M.E."/>
            <person name="Blackburn M.B."/>
            <person name="Gundersen-Rindal D.E."/>
        </authorList>
    </citation>
    <scope>NUCLEOTIDE SEQUENCE [LARGE SCALE GENOMIC DNA]</scope>
    <source>
        <strain evidence="1">IIBBL 274-1</strain>
    </source>
</reference>
<sequence>MTPRQIKAHAGEGVTEAISLDINHVGKIYWQLRGGIAVDARVNAIQATQIKSAERKLKFSNNHQAPQIKKRIIDTLTLASV</sequence>
<accession>A0A344ULU0</accession>
<gene>
    <name evidence="1" type="ORF">DK843_19225</name>
</gene>
<evidence type="ECO:0000313" key="2">
    <source>
        <dbReference type="Proteomes" id="UP000252038"/>
    </source>
</evidence>
<dbReference type="KEGG" id="chrb:DK843_19225"/>
<dbReference type="AlphaFoldDB" id="A0A344ULU0"/>
<dbReference type="Proteomes" id="UP000252038">
    <property type="component" value="Chromosome"/>
</dbReference>
<organism evidence="1 2">
    <name type="scientific">Chromobacterium phragmitis</name>
    <dbReference type="NCBI Taxonomy" id="2202141"/>
    <lineage>
        <taxon>Bacteria</taxon>
        <taxon>Pseudomonadati</taxon>
        <taxon>Pseudomonadota</taxon>
        <taxon>Betaproteobacteria</taxon>
        <taxon>Neisseriales</taxon>
        <taxon>Chromobacteriaceae</taxon>
        <taxon>Chromobacterium</taxon>
    </lineage>
</organism>
<protein>
    <submittedName>
        <fullName evidence="1">Uncharacterized protein</fullName>
    </submittedName>
</protein>
<evidence type="ECO:0000313" key="1">
    <source>
        <dbReference type="EMBL" id="AXE36238.1"/>
    </source>
</evidence>
<name>A0A344ULU0_9NEIS</name>
<proteinExistence type="predicted"/>
<dbReference type="EMBL" id="CP029554">
    <property type="protein sequence ID" value="AXE36238.1"/>
    <property type="molecule type" value="Genomic_DNA"/>
</dbReference>